<keyword evidence="5 7" id="KW-0653">Protein transport</keyword>
<dbReference type="PROSITE" id="PS51314">
    <property type="entry name" value="VPS37_C"/>
    <property type="match status" value="1"/>
</dbReference>
<protein>
    <recommendedName>
        <fullName evidence="9">VPS37 C-terminal domain-containing protein</fullName>
    </recommendedName>
</protein>
<dbReference type="EMBL" id="JBJQND010000013">
    <property type="protein sequence ID" value="KAL3857980.1"/>
    <property type="molecule type" value="Genomic_DNA"/>
</dbReference>
<keyword evidence="11" id="KW-1185">Reference proteome</keyword>
<evidence type="ECO:0000256" key="1">
    <source>
        <dbReference type="ARBA" id="ARBA00004633"/>
    </source>
</evidence>
<evidence type="ECO:0000256" key="2">
    <source>
        <dbReference type="ARBA" id="ARBA00007617"/>
    </source>
</evidence>
<gene>
    <name evidence="10" type="ORF">ACJMK2_012602</name>
</gene>
<accession>A0ABD3VBR5</accession>
<organism evidence="10 11">
    <name type="scientific">Sinanodonta woodiana</name>
    <name type="common">Chinese pond mussel</name>
    <name type="synonym">Anodonta woodiana</name>
    <dbReference type="NCBI Taxonomy" id="1069815"/>
    <lineage>
        <taxon>Eukaryota</taxon>
        <taxon>Metazoa</taxon>
        <taxon>Spiralia</taxon>
        <taxon>Lophotrochozoa</taxon>
        <taxon>Mollusca</taxon>
        <taxon>Bivalvia</taxon>
        <taxon>Autobranchia</taxon>
        <taxon>Heteroconchia</taxon>
        <taxon>Palaeoheterodonta</taxon>
        <taxon>Unionida</taxon>
        <taxon>Unionoidea</taxon>
        <taxon>Unionidae</taxon>
        <taxon>Unioninae</taxon>
        <taxon>Sinanodonta</taxon>
    </lineage>
</organism>
<keyword evidence="3 7" id="KW-0813">Transport</keyword>
<feature type="region of interest" description="Disordered" evidence="8">
    <location>
        <begin position="184"/>
        <end position="228"/>
    </location>
</feature>
<dbReference type="Proteomes" id="UP001634394">
    <property type="component" value="Unassembled WGS sequence"/>
</dbReference>
<dbReference type="Pfam" id="PF07200">
    <property type="entry name" value="Mod_r"/>
    <property type="match status" value="1"/>
</dbReference>
<sequence length="228" mass="25246">MNINNPYSGYPQSYTAGSQINEIEISNALQQCSRAELQHFLDNEAKINDIVKGLPQVKSLTTAREVQIVKNKSLAESNLALQPRLADMKRIVGTNYEDCNKQKLSLGKNVSLLESKVGKQSTDALLAALQAKAAETDEESEKIADQFCQNSISVDHFVNEYIPKRTQAYLHRTKAEKMQELISQGPSKSGYPMYGTEPTVGKASFPPNSPPYPTGNQFSMPAPYAYPR</sequence>
<dbReference type="GO" id="GO:0015031">
    <property type="term" value="P:protein transport"/>
    <property type="evidence" value="ECO:0007669"/>
    <property type="project" value="UniProtKB-UniRule"/>
</dbReference>
<reference evidence="10 11" key="1">
    <citation type="submission" date="2024-11" db="EMBL/GenBank/DDBJ databases">
        <title>Chromosome-level genome assembly of the freshwater bivalve Anodonta woodiana.</title>
        <authorList>
            <person name="Chen X."/>
        </authorList>
    </citation>
    <scope>NUCLEOTIDE SEQUENCE [LARGE SCALE GENOMIC DNA]</scope>
    <source>
        <strain evidence="10">MN2024</strain>
        <tissue evidence="10">Gills</tissue>
    </source>
</reference>
<proteinExistence type="inferred from homology"/>
<evidence type="ECO:0000256" key="6">
    <source>
        <dbReference type="ARBA" id="ARBA00025010"/>
    </source>
</evidence>
<evidence type="ECO:0000256" key="4">
    <source>
        <dbReference type="ARBA" id="ARBA00022753"/>
    </source>
</evidence>
<keyword evidence="4" id="KW-0967">Endosome</keyword>
<dbReference type="GO" id="GO:0031902">
    <property type="term" value="C:late endosome membrane"/>
    <property type="evidence" value="ECO:0007669"/>
    <property type="project" value="UniProtKB-SubCell"/>
</dbReference>
<dbReference type="InterPro" id="IPR009851">
    <property type="entry name" value="Mod_r"/>
</dbReference>
<evidence type="ECO:0000313" key="10">
    <source>
        <dbReference type="EMBL" id="KAL3857980.1"/>
    </source>
</evidence>
<dbReference type="PANTHER" id="PTHR13678">
    <property type="entry name" value="VACUOLAR PROTEIN SORTING-ASSOCIATED PROTEIN 37"/>
    <property type="match status" value="1"/>
</dbReference>
<evidence type="ECO:0000256" key="3">
    <source>
        <dbReference type="ARBA" id="ARBA00022448"/>
    </source>
</evidence>
<comment type="function">
    <text evidence="6">Component of the ESCRT-I complex, a regulator of vesicular trafficking process. Required for the sorting of endocytic ubiquitinated cargos into multivesicular bodies. May be involved in cell growth and differentiation.</text>
</comment>
<dbReference type="GO" id="GO:0000813">
    <property type="term" value="C:ESCRT I complex"/>
    <property type="evidence" value="ECO:0007669"/>
    <property type="project" value="UniProtKB-ARBA"/>
</dbReference>
<name>A0ABD3VBR5_SINWO</name>
<evidence type="ECO:0000259" key="9">
    <source>
        <dbReference type="PROSITE" id="PS51314"/>
    </source>
</evidence>
<evidence type="ECO:0000256" key="8">
    <source>
        <dbReference type="SAM" id="MobiDB-lite"/>
    </source>
</evidence>
<dbReference type="AlphaFoldDB" id="A0ABD3VBR5"/>
<evidence type="ECO:0000256" key="7">
    <source>
        <dbReference type="PROSITE-ProRule" id="PRU00646"/>
    </source>
</evidence>
<dbReference type="InterPro" id="IPR029012">
    <property type="entry name" value="Helix_hairpin_bin_sf"/>
</dbReference>
<evidence type="ECO:0000313" key="11">
    <source>
        <dbReference type="Proteomes" id="UP001634394"/>
    </source>
</evidence>
<comment type="subcellular location">
    <subcellularLocation>
        <location evidence="1">Late endosome membrane</location>
        <topology evidence="1">Peripheral membrane protein</topology>
    </subcellularLocation>
</comment>
<dbReference type="PANTHER" id="PTHR13678:SF27">
    <property type="entry name" value="LD45836P"/>
    <property type="match status" value="1"/>
</dbReference>
<dbReference type="InterPro" id="IPR037202">
    <property type="entry name" value="ESCRT_assembly_dom"/>
</dbReference>
<comment type="caution">
    <text evidence="10">The sequence shown here is derived from an EMBL/GenBank/DDBJ whole genome shotgun (WGS) entry which is preliminary data.</text>
</comment>
<feature type="domain" description="VPS37 C-terminal" evidence="9">
    <location>
        <begin position="103"/>
        <end position="193"/>
    </location>
</feature>
<comment type="similarity">
    <text evidence="2">Belongs to the VPS37 family.</text>
</comment>
<dbReference type="EMBL" id="JBJQND010000013">
    <property type="protein sequence ID" value="KAL3857981.1"/>
    <property type="molecule type" value="Genomic_DNA"/>
</dbReference>
<dbReference type="Gene3D" id="1.10.287.660">
    <property type="entry name" value="Helix hairpin bin"/>
    <property type="match status" value="1"/>
</dbReference>
<evidence type="ECO:0000256" key="5">
    <source>
        <dbReference type="ARBA" id="ARBA00022927"/>
    </source>
</evidence>
<dbReference type="SUPFAM" id="SSF140111">
    <property type="entry name" value="Endosomal sorting complex assembly domain"/>
    <property type="match status" value="1"/>
</dbReference>